<gene>
    <name evidence="1" type="ORF">HNR02_001305</name>
</gene>
<dbReference type="Proteomes" id="UP000549616">
    <property type="component" value="Unassembled WGS sequence"/>
</dbReference>
<comment type="caution">
    <text evidence="1">The sequence shown here is derived from an EMBL/GenBank/DDBJ whole genome shotgun (WGS) entry which is preliminary data.</text>
</comment>
<accession>A0A853AZA9</accession>
<sequence>MDPARQASRIARQAAERLDEPVARGTSLGLPAAGCFDVASRALQAVELPLVDRDELQLSGSLALASSLVSVAQRIRPNAGRGPALARPSKRRDEAVRMIRRAELLPPAHVLRRPVTISVIGEVLTKTKDDAVGRQLRGIAYRAGLPV</sequence>
<evidence type="ECO:0000313" key="2">
    <source>
        <dbReference type="Proteomes" id="UP000549616"/>
    </source>
</evidence>
<protein>
    <submittedName>
        <fullName evidence="1">Uncharacterized protein</fullName>
    </submittedName>
</protein>
<proteinExistence type="predicted"/>
<name>A0A853AZA9_9PSEU</name>
<dbReference type="EMBL" id="JACCFK010000001">
    <property type="protein sequence ID" value="NYI87982.1"/>
    <property type="molecule type" value="Genomic_DNA"/>
</dbReference>
<evidence type="ECO:0000313" key="1">
    <source>
        <dbReference type="EMBL" id="NYI87982.1"/>
    </source>
</evidence>
<dbReference type="AlphaFoldDB" id="A0A853AZA9"/>
<organism evidence="1 2">
    <name type="scientific">Amycolatopsis endophytica</name>
    <dbReference type="NCBI Taxonomy" id="860233"/>
    <lineage>
        <taxon>Bacteria</taxon>
        <taxon>Bacillati</taxon>
        <taxon>Actinomycetota</taxon>
        <taxon>Actinomycetes</taxon>
        <taxon>Pseudonocardiales</taxon>
        <taxon>Pseudonocardiaceae</taxon>
        <taxon>Amycolatopsis</taxon>
    </lineage>
</organism>
<dbReference type="RefSeq" id="WP_246338512.1">
    <property type="nucleotide sequence ID" value="NZ_JACCFK010000001.1"/>
</dbReference>
<keyword evidence="2" id="KW-1185">Reference proteome</keyword>
<reference evidence="1 2" key="1">
    <citation type="submission" date="2020-07" db="EMBL/GenBank/DDBJ databases">
        <title>Sequencing the genomes of 1000 actinobacteria strains.</title>
        <authorList>
            <person name="Klenk H.-P."/>
        </authorList>
    </citation>
    <scope>NUCLEOTIDE SEQUENCE [LARGE SCALE GENOMIC DNA]</scope>
    <source>
        <strain evidence="1 2">DSM 104006</strain>
    </source>
</reference>